<feature type="compositionally biased region" description="Basic and acidic residues" evidence="1">
    <location>
        <begin position="275"/>
        <end position="290"/>
    </location>
</feature>
<feature type="domain" description="USP" evidence="2">
    <location>
        <begin position="182"/>
        <end position="697"/>
    </location>
</feature>
<dbReference type="InterPro" id="IPR001394">
    <property type="entry name" value="Peptidase_C19_UCH"/>
</dbReference>
<proteinExistence type="predicted"/>
<feature type="compositionally biased region" description="Basic and acidic residues" evidence="1">
    <location>
        <begin position="33"/>
        <end position="51"/>
    </location>
</feature>
<dbReference type="Pfam" id="PF00443">
    <property type="entry name" value="UCH"/>
    <property type="match status" value="1"/>
</dbReference>
<feature type="compositionally biased region" description="Polar residues" evidence="1">
    <location>
        <begin position="198"/>
        <end position="207"/>
    </location>
</feature>
<evidence type="ECO:0000259" key="2">
    <source>
        <dbReference type="PROSITE" id="PS50235"/>
    </source>
</evidence>
<feature type="region of interest" description="Disordered" evidence="1">
    <location>
        <begin position="177"/>
        <end position="215"/>
    </location>
</feature>
<feature type="region of interest" description="Disordered" evidence="1">
    <location>
        <begin position="33"/>
        <end position="75"/>
    </location>
</feature>
<protein>
    <recommendedName>
        <fullName evidence="2">USP domain-containing protein</fullName>
    </recommendedName>
</protein>
<evidence type="ECO:0000256" key="1">
    <source>
        <dbReference type="SAM" id="MobiDB-lite"/>
    </source>
</evidence>
<comment type="caution">
    <text evidence="3">The sequence shown here is derived from an EMBL/GenBank/DDBJ whole genome shotgun (WGS) entry which is preliminary data.</text>
</comment>
<feature type="region of interest" description="Disordered" evidence="1">
    <location>
        <begin position="246"/>
        <end position="292"/>
    </location>
</feature>
<evidence type="ECO:0000313" key="4">
    <source>
        <dbReference type="Proteomes" id="UP001217089"/>
    </source>
</evidence>
<dbReference type="InterPro" id="IPR050164">
    <property type="entry name" value="Peptidase_C19"/>
</dbReference>
<dbReference type="InterPro" id="IPR018200">
    <property type="entry name" value="USP_CS"/>
</dbReference>
<organism evidence="3 4">
    <name type="scientific">Tegillarca granosa</name>
    <name type="common">Malaysian cockle</name>
    <name type="synonym">Anadara granosa</name>
    <dbReference type="NCBI Taxonomy" id="220873"/>
    <lineage>
        <taxon>Eukaryota</taxon>
        <taxon>Metazoa</taxon>
        <taxon>Spiralia</taxon>
        <taxon>Lophotrochozoa</taxon>
        <taxon>Mollusca</taxon>
        <taxon>Bivalvia</taxon>
        <taxon>Autobranchia</taxon>
        <taxon>Pteriomorphia</taxon>
        <taxon>Arcoida</taxon>
        <taxon>Arcoidea</taxon>
        <taxon>Arcidae</taxon>
        <taxon>Tegillarca</taxon>
    </lineage>
</organism>
<dbReference type="InterPro" id="IPR028889">
    <property type="entry name" value="USP"/>
</dbReference>
<dbReference type="PROSITE" id="PS50235">
    <property type="entry name" value="USP_3"/>
    <property type="match status" value="1"/>
</dbReference>
<dbReference type="InterPro" id="IPR038765">
    <property type="entry name" value="Papain-like_cys_pep_sf"/>
</dbReference>
<dbReference type="PANTHER" id="PTHR24006:SF781">
    <property type="entry name" value="LD34905P"/>
    <property type="match status" value="1"/>
</dbReference>
<name>A0ABQ9FE72_TEGGR</name>
<evidence type="ECO:0000313" key="3">
    <source>
        <dbReference type="EMBL" id="KAJ8314926.1"/>
    </source>
</evidence>
<reference evidence="3 4" key="1">
    <citation type="submission" date="2022-12" db="EMBL/GenBank/DDBJ databases">
        <title>Chromosome-level genome of Tegillarca granosa.</title>
        <authorList>
            <person name="Kim J."/>
        </authorList>
    </citation>
    <scope>NUCLEOTIDE SEQUENCE [LARGE SCALE GENOMIC DNA]</scope>
    <source>
        <strain evidence="3">Teg-2019</strain>
        <tissue evidence="3">Adductor muscle</tissue>
    </source>
</reference>
<dbReference type="Gene3D" id="3.90.70.10">
    <property type="entry name" value="Cysteine proteinases"/>
    <property type="match status" value="1"/>
</dbReference>
<accession>A0ABQ9FE72</accession>
<feature type="compositionally biased region" description="Basic and acidic residues" evidence="1">
    <location>
        <begin position="247"/>
        <end position="256"/>
    </location>
</feature>
<keyword evidence="4" id="KW-1185">Reference proteome</keyword>
<sequence length="701" mass="79964">MVQLLKKRKKSINLNAQMTALLDNDQEIKNFGERLKTKTSDAEANKEEDKCRKRKHLDNDDPDDPPKKRRKKCETFTEKDTKIQFAKQSNDICPQIVKPCTEQSEIIKNIESPVQFSSDQNQKKNEREEKCEDNGQIYGDCDISNMTNKALFCHSIGDTNAQTNCLKRKDETKITKGKRSDAGYNDGTKECKKDETKTINQHSMENTGKSKKGNDNDAFAISTKMPPEKHEIITKFDQINTTIPQEMNDKEADIKNKTKRKNRIKLPKSKRKRNREQPNIEKETSKETKNKKQKMRFFRQCNVDNHMETDLDVDSILKSDVGDTEGTCTEKEPMDFEGQEASYLDSNKQAIKVDGDTSFSEIGNKGKEKELHLQEPIDDTCSIAVPAQRVTTSNFEHFDTLTNNACVMNKIEKGLNEFTAKETFSENDLPCSSCNTIGANGQCYKKLMIMLPPPVLVLQINRFKPSQYVGQLEKIQSEVSYGENLDLSPFISNAYKLVQNKAVSTKYSLYGVVCHSGSLMGGHYYAYIKTSRNNTAYLKSHFLAEKWSDPERLKDKILDLWRHRSFTEQDDQSLSELLNMKGTDDMTAELRHTTVVDLDNPGTNGDTENLLIENKSDGATITDSKAQTNEVGYSCNLVNENQNKKSDNGDNLTNTSLPLTDKQSHWYYISDSRVVCEKNNYNALHDKRAYILMYEMVATED</sequence>
<feature type="compositionally biased region" description="Basic residues" evidence="1">
    <location>
        <begin position="257"/>
        <end position="274"/>
    </location>
</feature>
<dbReference type="Proteomes" id="UP001217089">
    <property type="component" value="Unassembled WGS sequence"/>
</dbReference>
<dbReference type="EMBL" id="JARBDR010000337">
    <property type="protein sequence ID" value="KAJ8314926.1"/>
    <property type="molecule type" value="Genomic_DNA"/>
</dbReference>
<dbReference type="PANTHER" id="PTHR24006">
    <property type="entry name" value="UBIQUITIN CARBOXYL-TERMINAL HYDROLASE"/>
    <property type="match status" value="1"/>
</dbReference>
<feature type="compositionally biased region" description="Basic and acidic residues" evidence="1">
    <location>
        <begin position="177"/>
        <end position="197"/>
    </location>
</feature>
<dbReference type="PROSITE" id="PS00973">
    <property type="entry name" value="USP_2"/>
    <property type="match status" value="1"/>
</dbReference>
<gene>
    <name evidence="3" type="ORF">KUTeg_007076</name>
</gene>
<dbReference type="SUPFAM" id="SSF54001">
    <property type="entry name" value="Cysteine proteinases"/>
    <property type="match status" value="1"/>
</dbReference>